<evidence type="ECO:0000313" key="1">
    <source>
        <dbReference type="EMBL" id="CAG8850864.1"/>
    </source>
</evidence>
<name>A0ACA9SWJ7_9GLOM</name>
<feature type="non-terminal residue" evidence="1">
    <location>
        <position position="1"/>
    </location>
</feature>
<accession>A0ACA9SWJ7</accession>
<comment type="caution">
    <text evidence="1">The sequence shown here is derived from an EMBL/GenBank/DDBJ whole genome shotgun (WGS) entry which is preliminary data.</text>
</comment>
<reference evidence="1" key="1">
    <citation type="submission" date="2021-06" db="EMBL/GenBank/DDBJ databases">
        <authorList>
            <person name="Kallberg Y."/>
            <person name="Tangrot J."/>
            <person name="Rosling A."/>
        </authorList>
    </citation>
    <scope>NUCLEOTIDE SEQUENCE</scope>
    <source>
        <strain evidence="1">MA461A</strain>
    </source>
</reference>
<gene>
    <name evidence="1" type="ORF">RPERSI_LOCUS36298</name>
</gene>
<protein>
    <submittedName>
        <fullName evidence="1">20508_t:CDS:1</fullName>
    </submittedName>
</protein>
<feature type="non-terminal residue" evidence="1">
    <location>
        <position position="61"/>
    </location>
</feature>
<keyword evidence="2" id="KW-1185">Reference proteome</keyword>
<proteinExistence type="predicted"/>
<organism evidence="1 2">
    <name type="scientific">Racocetra persica</name>
    <dbReference type="NCBI Taxonomy" id="160502"/>
    <lineage>
        <taxon>Eukaryota</taxon>
        <taxon>Fungi</taxon>
        <taxon>Fungi incertae sedis</taxon>
        <taxon>Mucoromycota</taxon>
        <taxon>Glomeromycotina</taxon>
        <taxon>Glomeromycetes</taxon>
        <taxon>Diversisporales</taxon>
        <taxon>Gigasporaceae</taxon>
        <taxon>Racocetra</taxon>
    </lineage>
</organism>
<sequence>EIERITHIAREFFRINDIEINTKKSELLIIYLKDKADADKGIKFSPKKETVMRKSSEELIR</sequence>
<dbReference type="Proteomes" id="UP000789920">
    <property type="component" value="Unassembled WGS sequence"/>
</dbReference>
<dbReference type="EMBL" id="CAJVQC010173021">
    <property type="protein sequence ID" value="CAG8850864.1"/>
    <property type="molecule type" value="Genomic_DNA"/>
</dbReference>
<evidence type="ECO:0000313" key="2">
    <source>
        <dbReference type="Proteomes" id="UP000789920"/>
    </source>
</evidence>